<dbReference type="RefSeq" id="XP_022507030.1">
    <property type="nucleotide sequence ID" value="XM_022660660.1"/>
</dbReference>
<evidence type="ECO:0000313" key="7">
    <source>
        <dbReference type="Proteomes" id="UP000077002"/>
    </source>
</evidence>
<protein>
    <recommendedName>
        <fullName evidence="8">Protein kinase domain-containing protein</fullName>
    </recommendedName>
</protein>
<dbReference type="EMBL" id="LVKK01000130">
    <property type="protein sequence ID" value="OAG35078.1"/>
    <property type="molecule type" value="Genomic_DNA"/>
</dbReference>
<sequence length="446" mass="49412">MTSSDVRPEPHPSAVFSLVPMNSRAKAVLDHPSNSHLISVVHNPDNPLNNLGINVGPHINSSSQYALATLGRRGTDITLEGATISRTHCSFDINQEFGTILLYDRSTAQATNFFGEDRQSFEKGQIRRVVVAPEVNTLLGIGGHDGQQLLFKLLWHKEVINWKDMLKIQSQNSCDTRTVPSSRCPTSLNTPTAPSYTYRHVKLHKIGTETFGDVWQAVETDTGMLKAVKVVKDYVHGTDDVRRMMPHVVEYKDYVPAQGGLFIFMVLRDGSVEDLIHQGFFEPTSDRHLAVTVLRHVLMGIHYLGSKNIAHRNLKPANIIFTKNTEAGFQFQITDFGVANSANNTTTLVMSPRYAAPEVLCGDGRLQTSKADIWSLFVTMAHVLNVDGYRDKIFGTNAEIIQSACSAAEDRDMSDIKDMVIVEPEQRASAAQMLQRLFGGELGYAA</sequence>
<reference evidence="6 7" key="1">
    <citation type="submission" date="2016-03" db="EMBL/GenBank/DDBJ databases">
        <title>Draft genome sequence of the Fonsecaea monophora CBS 269.37.</title>
        <authorList>
            <person name="Bombassaro A."/>
            <person name="Vinicius W.A."/>
            <person name="De Hoog S."/>
            <person name="Sun J."/>
            <person name="Souza E.M."/>
            <person name="Raittz R.T."/>
            <person name="Costa F."/>
            <person name="Leao A.C."/>
            <person name="Tadra-Sfeir M.Z."/>
            <person name="Baura V."/>
            <person name="Balsanelli E."/>
            <person name="Pedrosa F.O."/>
            <person name="Moreno L.F."/>
            <person name="Steffens M.B."/>
            <person name="Xi L."/>
            <person name="Bocca A.L."/>
            <person name="Felipe M.S."/>
            <person name="Teixeira M."/>
            <person name="Telles Filho F.Q."/>
            <person name="Azevedo C.M."/>
            <person name="Gomes R."/>
            <person name="Vicente V.A."/>
        </authorList>
    </citation>
    <scope>NUCLEOTIDE SEQUENCE [LARGE SCALE GENOMIC DNA]</scope>
    <source>
        <strain evidence="6 7">CBS 269.37</strain>
    </source>
</reference>
<evidence type="ECO:0000313" key="6">
    <source>
        <dbReference type="EMBL" id="OAG35078.1"/>
    </source>
</evidence>
<dbReference type="InterPro" id="IPR000253">
    <property type="entry name" value="FHA_dom"/>
</dbReference>
<dbReference type="GO" id="GO:0005737">
    <property type="term" value="C:cytoplasm"/>
    <property type="evidence" value="ECO:0007669"/>
    <property type="project" value="TreeGrafter"/>
</dbReference>
<dbReference type="Pfam" id="PF00069">
    <property type="entry name" value="Pkinase"/>
    <property type="match status" value="1"/>
</dbReference>
<dbReference type="Proteomes" id="UP000077002">
    <property type="component" value="Unassembled WGS sequence"/>
</dbReference>
<dbReference type="CDD" id="cd00180">
    <property type="entry name" value="PKc"/>
    <property type="match status" value="1"/>
</dbReference>
<dbReference type="PROSITE" id="PS50011">
    <property type="entry name" value="PROTEIN_KINASE_DOM"/>
    <property type="match status" value="1"/>
</dbReference>
<dbReference type="OrthoDB" id="4140488at2759"/>
<evidence type="ECO:0000256" key="3">
    <source>
        <dbReference type="ARBA" id="ARBA00022840"/>
    </source>
</evidence>
<proteinExistence type="inferred from homology"/>
<dbReference type="GeneID" id="34605862"/>
<keyword evidence="2" id="KW-0547">Nucleotide-binding</keyword>
<dbReference type="PANTHER" id="PTHR48012">
    <property type="entry name" value="STERILE20-LIKE KINASE, ISOFORM B-RELATED"/>
    <property type="match status" value="1"/>
</dbReference>
<dbReference type="InterPro" id="IPR011009">
    <property type="entry name" value="Kinase-like_dom_sf"/>
</dbReference>
<keyword evidence="3" id="KW-0067">ATP-binding</keyword>
<dbReference type="GO" id="GO:0005524">
    <property type="term" value="F:ATP binding"/>
    <property type="evidence" value="ECO:0007669"/>
    <property type="project" value="UniProtKB-KW"/>
</dbReference>
<dbReference type="InterPro" id="IPR000719">
    <property type="entry name" value="Prot_kinase_dom"/>
</dbReference>
<organism evidence="6 7">
    <name type="scientific">Fonsecaea monophora</name>
    <dbReference type="NCBI Taxonomy" id="254056"/>
    <lineage>
        <taxon>Eukaryota</taxon>
        <taxon>Fungi</taxon>
        <taxon>Dikarya</taxon>
        <taxon>Ascomycota</taxon>
        <taxon>Pezizomycotina</taxon>
        <taxon>Eurotiomycetes</taxon>
        <taxon>Chaetothyriomycetidae</taxon>
        <taxon>Chaetothyriales</taxon>
        <taxon>Herpotrichiellaceae</taxon>
        <taxon>Fonsecaea</taxon>
    </lineage>
</organism>
<feature type="domain" description="FHA" evidence="4">
    <location>
        <begin position="68"/>
        <end position="119"/>
    </location>
</feature>
<dbReference type="InterPro" id="IPR050629">
    <property type="entry name" value="STE20/SPS1-PAK"/>
</dbReference>
<dbReference type="SUPFAM" id="SSF56112">
    <property type="entry name" value="Protein kinase-like (PK-like)"/>
    <property type="match status" value="1"/>
</dbReference>
<dbReference type="GO" id="GO:0004674">
    <property type="term" value="F:protein serine/threonine kinase activity"/>
    <property type="evidence" value="ECO:0007669"/>
    <property type="project" value="TreeGrafter"/>
</dbReference>
<name>A0A177ET04_9EURO</name>
<feature type="domain" description="Protein kinase" evidence="5">
    <location>
        <begin position="200"/>
        <end position="439"/>
    </location>
</feature>
<dbReference type="Gene3D" id="1.10.510.10">
    <property type="entry name" value="Transferase(Phosphotransferase) domain 1"/>
    <property type="match status" value="1"/>
</dbReference>
<gene>
    <name evidence="6" type="ORF">AYO21_10751</name>
</gene>
<evidence type="ECO:0008006" key="8">
    <source>
        <dbReference type="Google" id="ProtNLM"/>
    </source>
</evidence>
<evidence type="ECO:0000259" key="4">
    <source>
        <dbReference type="PROSITE" id="PS50006"/>
    </source>
</evidence>
<dbReference type="AlphaFoldDB" id="A0A177ET04"/>
<comment type="similarity">
    <text evidence="1">Belongs to the protein kinase superfamily. CAMK Ser/Thr protein kinase family. CHEK2 subfamily.</text>
</comment>
<dbReference type="PROSITE" id="PS50006">
    <property type="entry name" value="FHA_DOMAIN"/>
    <property type="match status" value="1"/>
</dbReference>
<accession>A0A177ET04</accession>
<keyword evidence="7" id="KW-1185">Reference proteome</keyword>
<evidence type="ECO:0000259" key="5">
    <source>
        <dbReference type="PROSITE" id="PS50011"/>
    </source>
</evidence>
<evidence type="ECO:0000256" key="2">
    <source>
        <dbReference type="ARBA" id="ARBA00022741"/>
    </source>
</evidence>
<comment type="caution">
    <text evidence="6">The sequence shown here is derived from an EMBL/GenBank/DDBJ whole genome shotgun (WGS) entry which is preliminary data.</text>
</comment>
<evidence type="ECO:0000256" key="1">
    <source>
        <dbReference type="ARBA" id="ARBA00005575"/>
    </source>
</evidence>